<gene>
    <name evidence="1" type="ORF">ECRASSUSDP1_LOCUS145</name>
</gene>
<organism evidence="1 2">
    <name type="scientific">Euplotes crassus</name>
    <dbReference type="NCBI Taxonomy" id="5936"/>
    <lineage>
        <taxon>Eukaryota</taxon>
        <taxon>Sar</taxon>
        <taxon>Alveolata</taxon>
        <taxon>Ciliophora</taxon>
        <taxon>Intramacronucleata</taxon>
        <taxon>Spirotrichea</taxon>
        <taxon>Hypotrichia</taxon>
        <taxon>Euplotida</taxon>
        <taxon>Euplotidae</taxon>
        <taxon>Moneuplotes</taxon>
    </lineage>
</organism>
<dbReference type="Proteomes" id="UP001295684">
    <property type="component" value="Unassembled WGS sequence"/>
</dbReference>
<keyword evidence="2" id="KW-1185">Reference proteome</keyword>
<name>A0AAD1X4V2_EUPCR</name>
<reference evidence="1" key="1">
    <citation type="submission" date="2023-07" db="EMBL/GenBank/DDBJ databases">
        <authorList>
            <consortium name="AG Swart"/>
            <person name="Singh M."/>
            <person name="Singh A."/>
            <person name="Seah K."/>
            <person name="Emmerich C."/>
        </authorList>
    </citation>
    <scope>NUCLEOTIDE SEQUENCE</scope>
    <source>
        <strain evidence="1">DP1</strain>
    </source>
</reference>
<accession>A0AAD1X4V2</accession>
<protein>
    <submittedName>
        <fullName evidence="1">Uncharacterized protein</fullName>
    </submittedName>
</protein>
<evidence type="ECO:0000313" key="1">
    <source>
        <dbReference type="EMBL" id="CAI2358862.1"/>
    </source>
</evidence>
<proteinExistence type="predicted"/>
<dbReference type="EMBL" id="CAMPGE010000138">
    <property type="protein sequence ID" value="CAI2358862.1"/>
    <property type="molecule type" value="Genomic_DNA"/>
</dbReference>
<dbReference type="AlphaFoldDB" id="A0AAD1X4V2"/>
<sequence length="83" mass="10009">MHLLTCKLLSMINRRLWLILERIWKPLVEESLYLINLMSMTLAQFSRLSLRIHLPNHTKSMTNQVIIYQEFWFSCCPGCFTYE</sequence>
<comment type="caution">
    <text evidence="1">The sequence shown here is derived from an EMBL/GenBank/DDBJ whole genome shotgun (WGS) entry which is preliminary data.</text>
</comment>
<evidence type="ECO:0000313" key="2">
    <source>
        <dbReference type="Proteomes" id="UP001295684"/>
    </source>
</evidence>